<dbReference type="CDD" id="cd09898">
    <property type="entry name" value="H3TH_53EXO"/>
    <property type="match status" value="1"/>
</dbReference>
<dbReference type="GO" id="GO:0008409">
    <property type="term" value="F:5'-3' exonuclease activity"/>
    <property type="evidence" value="ECO:0007669"/>
    <property type="project" value="InterPro"/>
</dbReference>
<dbReference type="GO" id="GO:0003677">
    <property type="term" value="F:DNA binding"/>
    <property type="evidence" value="ECO:0007669"/>
    <property type="project" value="UniProtKB-KW"/>
</dbReference>
<accession>A0A2M6YRA7</accession>
<evidence type="ECO:0000256" key="2">
    <source>
        <dbReference type="ARBA" id="ARBA00022801"/>
    </source>
</evidence>
<feature type="region of interest" description="Disordered" evidence="5">
    <location>
        <begin position="294"/>
        <end position="320"/>
    </location>
</feature>
<sequence>MAERLVLIDGNAILHRAYHALPPLTNRSGELVNAVYGFASMLFKIFADLHPEYIVVAFDTAKPTFRQQEFVGYQAKRPKMVSELSGQIEKVHELVSAFNIPIFEVEGYEADDVIGTLAKQAAEIENLEIVIVTGDRDLMQLVNDKAKLYMPTRGLSEGQIVGAEEVVERMGVPPEQIINYKGLVGDPSDNYPGVPGIGPKTAVDLLKKFGSVEGVYTKINEGCGGFEGFGESTIKKLAEGAESAVLSKKLATILTNVPIKLELEDCVAKDFDKEKVLALFKELGFRSLAGRLTGEKGQKDPTSSRKAGLRGASERQGSLF</sequence>
<dbReference type="PANTHER" id="PTHR42646">
    <property type="entry name" value="FLAP ENDONUCLEASE XNI"/>
    <property type="match status" value="1"/>
</dbReference>
<evidence type="ECO:0000256" key="1">
    <source>
        <dbReference type="ARBA" id="ARBA00022722"/>
    </source>
</evidence>
<feature type="compositionally biased region" description="Basic and acidic residues" evidence="5">
    <location>
        <begin position="294"/>
        <end position="303"/>
    </location>
</feature>
<dbReference type="PANTHER" id="PTHR42646:SF2">
    <property type="entry name" value="5'-3' EXONUCLEASE FAMILY PROTEIN"/>
    <property type="match status" value="1"/>
</dbReference>
<name>A0A2M6YRA7_9BACT</name>
<dbReference type="Gene3D" id="3.40.50.1010">
    <property type="entry name" value="5'-nuclease"/>
    <property type="match status" value="1"/>
</dbReference>
<dbReference type="CDD" id="cd09859">
    <property type="entry name" value="PIN_53EXO"/>
    <property type="match status" value="1"/>
</dbReference>
<dbReference type="InterPro" id="IPR038969">
    <property type="entry name" value="FEN"/>
</dbReference>
<evidence type="ECO:0000259" key="6">
    <source>
        <dbReference type="SMART" id="SM00475"/>
    </source>
</evidence>
<dbReference type="InterPro" id="IPR008918">
    <property type="entry name" value="HhH2"/>
</dbReference>
<gene>
    <name evidence="7" type="ORF">COT03_01940</name>
</gene>
<dbReference type="Pfam" id="PF01367">
    <property type="entry name" value="5_3_exonuc"/>
    <property type="match status" value="1"/>
</dbReference>
<dbReference type="SUPFAM" id="SSF47807">
    <property type="entry name" value="5' to 3' exonuclease, C-terminal subdomain"/>
    <property type="match status" value="1"/>
</dbReference>
<evidence type="ECO:0000313" key="7">
    <source>
        <dbReference type="EMBL" id="PIU34730.1"/>
    </source>
</evidence>
<dbReference type="InterPro" id="IPR020046">
    <property type="entry name" value="5-3_exonucl_a-hlix_arch_N"/>
</dbReference>
<dbReference type="Pfam" id="PF02739">
    <property type="entry name" value="5_3_exonuc_N"/>
    <property type="match status" value="1"/>
</dbReference>
<dbReference type="GO" id="GO:0033567">
    <property type="term" value="P:DNA replication, Okazaki fragment processing"/>
    <property type="evidence" value="ECO:0007669"/>
    <property type="project" value="InterPro"/>
</dbReference>
<dbReference type="Proteomes" id="UP000229502">
    <property type="component" value="Unassembled WGS sequence"/>
</dbReference>
<reference evidence="8" key="1">
    <citation type="submission" date="2017-09" db="EMBL/GenBank/DDBJ databases">
        <title>Depth-based differentiation of microbial function through sediment-hosted aquifers and enrichment of novel symbionts in the deep terrestrial subsurface.</title>
        <authorList>
            <person name="Probst A.J."/>
            <person name="Ladd B."/>
            <person name="Jarett J.K."/>
            <person name="Geller-Mcgrath D.E."/>
            <person name="Sieber C.M.K."/>
            <person name="Emerson J.B."/>
            <person name="Anantharaman K."/>
            <person name="Thomas B.C."/>
            <person name="Malmstrom R."/>
            <person name="Stieglmeier M."/>
            <person name="Klingl A."/>
            <person name="Woyke T."/>
            <person name="Ryan C.M."/>
            <person name="Banfield J.F."/>
        </authorList>
    </citation>
    <scope>NUCLEOTIDE SEQUENCE [LARGE SCALE GENOMIC DNA]</scope>
</reference>
<dbReference type="InterPro" id="IPR002421">
    <property type="entry name" value="5-3_exonuclease"/>
</dbReference>
<dbReference type="InterPro" id="IPR029060">
    <property type="entry name" value="PIN-like_dom_sf"/>
</dbReference>
<proteinExistence type="predicted"/>
<evidence type="ECO:0000313" key="8">
    <source>
        <dbReference type="Proteomes" id="UP000229502"/>
    </source>
</evidence>
<dbReference type="SMART" id="SM00475">
    <property type="entry name" value="53EXOc"/>
    <property type="match status" value="1"/>
</dbReference>
<comment type="caution">
    <text evidence="7">The sequence shown here is derived from an EMBL/GenBank/DDBJ whole genome shotgun (WGS) entry which is preliminary data.</text>
</comment>
<organism evidence="7 8">
    <name type="scientific">Candidatus Shapirobacteria bacterium CG07_land_8_20_14_0_80_39_18</name>
    <dbReference type="NCBI Taxonomy" id="1974882"/>
    <lineage>
        <taxon>Bacteria</taxon>
        <taxon>Candidatus Shapironibacteriota</taxon>
    </lineage>
</organism>
<dbReference type="GO" id="GO:0017108">
    <property type="term" value="F:5'-flap endonuclease activity"/>
    <property type="evidence" value="ECO:0007669"/>
    <property type="project" value="InterPro"/>
</dbReference>
<dbReference type="EMBL" id="PEWZ01000095">
    <property type="protein sequence ID" value="PIU34730.1"/>
    <property type="molecule type" value="Genomic_DNA"/>
</dbReference>
<dbReference type="FunFam" id="3.40.50.1010:FF:000001">
    <property type="entry name" value="DNA polymerase I"/>
    <property type="match status" value="1"/>
</dbReference>
<dbReference type="FunFam" id="1.10.150.20:FF:000003">
    <property type="entry name" value="DNA polymerase I"/>
    <property type="match status" value="1"/>
</dbReference>
<dbReference type="Gene3D" id="1.10.150.20">
    <property type="entry name" value="5' to 3' exonuclease, C-terminal subdomain"/>
    <property type="match status" value="1"/>
</dbReference>
<dbReference type="SMART" id="SM00279">
    <property type="entry name" value="HhH2"/>
    <property type="match status" value="1"/>
</dbReference>
<evidence type="ECO:0000256" key="4">
    <source>
        <dbReference type="ARBA" id="ARBA00023125"/>
    </source>
</evidence>
<keyword evidence="1" id="KW-0540">Nuclease</keyword>
<evidence type="ECO:0000256" key="3">
    <source>
        <dbReference type="ARBA" id="ARBA00022839"/>
    </source>
</evidence>
<keyword evidence="4" id="KW-0238">DNA-binding</keyword>
<dbReference type="AlphaFoldDB" id="A0A2M6YRA7"/>
<dbReference type="SUPFAM" id="SSF88723">
    <property type="entry name" value="PIN domain-like"/>
    <property type="match status" value="1"/>
</dbReference>
<keyword evidence="2" id="KW-0378">Hydrolase</keyword>
<evidence type="ECO:0000256" key="5">
    <source>
        <dbReference type="SAM" id="MobiDB-lite"/>
    </source>
</evidence>
<feature type="domain" description="5'-3' exonuclease" evidence="6">
    <location>
        <begin position="3"/>
        <end position="269"/>
    </location>
</feature>
<dbReference type="InterPro" id="IPR036279">
    <property type="entry name" value="5-3_exonuclease_C_sf"/>
</dbReference>
<keyword evidence="3" id="KW-0269">Exonuclease</keyword>
<protein>
    <recommendedName>
        <fullName evidence="6">5'-3' exonuclease domain-containing protein</fullName>
    </recommendedName>
</protein>
<dbReference type="InterPro" id="IPR020045">
    <property type="entry name" value="DNA_polI_H3TH"/>
</dbReference>